<proteinExistence type="predicted"/>
<dbReference type="GO" id="GO:0006281">
    <property type="term" value="P:DNA repair"/>
    <property type="evidence" value="ECO:0007669"/>
    <property type="project" value="InterPro"/>
</dbReference>
<sequence length="176" mass="18974">MILAVDVQYRETSATVAGVLFADWGDAQALASHAVVCDDVAEYVPGEFYRRELPCILRLLDTLAEVAIDCIAIDGYVWLGAERRPGLGAHLRDALCKRVPVVGIAKTYYAGTPAEAEVRRGGSDRPLYVSAAGMALDEARAAVARMSGSHRIPDLLKQVDRLARGLEAPAPRTPSR</sequence>
<keyword evidence="1" id="KW-0540">Nuclease</keyword>
<dbReference type="EMBL" id="JAJA02000001">
    <property type="protein sequence ID" value="KWS06357.1"/>
    <property type="molecule type" value="Genomic_DNA"/>
</dbReference>
<keyword evidence="1" id="KW-0378">Hydrolase</keyword>
<keyword evidence="1" id="KW-0255">Endonuclease</keyword>
<dbReference type="Pfam" id="PF04493">
    <property type="entry name" value="Endonuclease_5"/>
    <property type="match status" value="1"/>
</dbReference>
<dbReference type="InterPro" id="IPR007581">
    <property type="entry name" value="Endonuclease-V"/>
</dbReference>
<gene>
    <name evidence="1" type="ORF">AZ78_3913</name>
</gene>
<protein>
    <submittedName>
        <fullName evidence="1">Endonuclease V</fullName>
        <ecNumber evidence="1">3.1.21.7</ecNumber>
    </submittedName>
</protein>
<dbReference type="OrthoDB" id="2593273at2"/>
<dbReference type="GO" id="GO:0043737">
    <property type="term" value="F:deoxyribonuclease V activity"/>
    <property type="evidence" value="ECO:0007669"/>
    <property type="project" value="UniProtKB-EC"/>
</dbReference>
<dbReference type="EC" id="3.1.21.7" evidence="1"/>
<evidence type="ECO:0000313" key="2">
    <source>
        <dbReference type="Proteomes" id="UP000023435"/>
    </source>
</evidence>
<dbReference type="RefSeq" id="WP_036106353.1">
    <property type="nucleotide sequence ID" value="NZ_JAJA02000001.1"/>
</dbReference>
<name>A0A108UC23_9GAMM</name>
<reference evidence="1 2" key="1">
    <citation type="journal article" date="2014" name="Genome Announc.">
        <title>Draft Genome Sequence of Lysobacter capsici AZ78, a Bacterium Antagonistic to Plant-Pathogenic Oomycetes.</title>
        <authorList>
            <person name="Puopolo G."/>
            <person name="Sonego P."/>
            <person name="Engelen K."/>
            <person name="Pertot I."/>
        </authorList>
    </citation>
    <scope>NUCLEOTIDE SEQUENCE [LARGE SCALE GENOMIC DNA]</scope>
    <source>
        <strain evidence="1 2">AZ78</strain>
    </source>
</reference>
<evidence type="ECO:0000313" key="1">
    <source>
        <dbReference type="EMBL" id="KWS06357.1"/>
    </source>
</evidence>
<comment type="caution">
    <text evidence="1">The sequence shown here is derived from an EMBL/GenBank/DDBJ whole genome shotgun (WGS) entry which is preliminary data.</text>
</comment>
<keyword evidence="2" id="KW-1185">Reference proteome</keyword>
<dbReference type="Proteomes" id="UP000023435">
    <property type="component" value="Unassembled WGS sequence"/>
</dbReference>
<organism evidence="1 2">
    <name type="scientific">Lysobacter capsici AZ78</name>
    <dbReference type="NCBI Taxonomy" id="1444315"/>
    <lineage>
        <taxon>Bacteria</taxon>
        <taxon>Pseudomonadati</taxon>
        <taxon>Pseudomonadota</taxon>
        <taxon>Gammaproteobacteria</taxon>
        <taxon>Lysobacterales</taxon>
        <taxon>Lysobacteraceae</taxon>
        <taxon>Lysobacter</taxon>
    </lineage>
</organism>
<accession>A0A108UC23</accession>
<dbReference type="Gene3D" id="3.30.2170.10">
    <property type="entry name" value="archaeoglobus fulgidus dsm 4304 superfamily"/>
    <property type="match status" value="1"/>
</dbReference>
<dbReference type="AlphaFoldDB" id="A0A108UC23"/>